<gene>
    <name evidence="2" type="ORF">AmyhaDRAFT_0350</name>
</gene>
<feature type="domain" description="Bacterial Ig" evidence="1">
    <location>
        <begin position="64"/>
        <end position="226"/>
    </location>
</feature>
<reference evidence="2 3" key="1">
    <citation type="submission" date="2013-08" db="EMBL/GenBank/DDBJ databases">
        <authorList>
            <consortium name="DOE Joint Genome Institute"/>
            <person name="Klenk H.-P."/>
            <person name="Huntemann M."/>
            <person name="Han J."/>
            <person name="Chen A."/>
            <person name="Kyrpides N."/>
            <person name="Mavromatis K."/>
            <person name="Markowitz V."/>
            <person name="Palaniappan K."/>
            <person name="Ivanova N."/>
            <person name="Schaumberg A."/>
            <person name="Pati A."/>
            <person name="Liolios K."/>
            <person name="Nordberg H.P."/>
            <person name="Cantor M.N."/>
            <person name="Hua S.X."/>
            <person name="Woyke T."/>
        </authorList>
    </citation>
    <scope>NUCLEOTIDE SEQUENCE [LARGE SCALE GENOMIC DNA]</scope>
    <source>
        <strain evidence="2 3">YIM 93223</strain>
    </source>
</reference>
<sequence length="247" mass="26746">MSRHNKTSPLRAGSALNPLFIALIVPMALLAGGCASDVIPTGSTATTVPTEGFRIVPEPAFNASGVSPVQPIRITVTDGTLLSVSLTNADGADVDGELSADQRRWTATEPLGFDKRYTWSGTAFDAEGERFPIEGSFRTLAPKTVVTIQPNVVDGGVYDQTTPIVLRFSAPVRDKGDVQRALDVDAKPRTAGTWSWSEDDTVVTWRPKQRWEPGTTVRLRGSLYAVRMSDGHYGATDLDIRFRITPD</sequence>
<evidence type="ECO:0000313" key="3">
    <source>
        <dbReference type="Proteomes" id="UP000054357"/>
    </source>
</evidence>
<dbReference type="EMBL" id="AZAK01000001">
    <property type="protein sequence ID" value="ETA66585.1"/>
    <property type="molecule type" value="Genomic_DNA"/>
</dbReference>
<dbReference type="AlphaFoldDB" id="W9DNQ4"/>
<evidence type="ECO:0000313" key="2">
    <source>
        <dbReference type="EMBL" id="ETA66585.1"/>
    </source>
</evidence>
<protein>
    <recommendedName>
        <fullName evidence="1">Bacterial Ig domain-containing protein</fullName>
    </recommendedName>
</protein>
<dbReference type="HOGENOM" id="CLU_1022743_0_0_11"/>
<name>W9DNQ4_9PSEU</name>
<dbReference type="Gene3D" id="2.60.40.3710">
    <property type="match status" value="1"/>
</dbReference>
<accession>W9DNQ4</accession>
<evidence type="ECO:0000259" key="1">
    <source>
        <dbReference type="Pfam" id="PF17964"/>
    </source>
</evidence>
<proteinExistence type="predicted"/>
<dbReference type="Proteomes" id="UP000054357">
    <property type="component" value="Unassembled WGS sequence"/>
</dbReference>
<keyword evidence="3" id="KW-1185">Reference proteome</keyword>
<dbReference type="PATRIC" id="fig|592678.3.peg.353"/>
<dbReference type="InterPro" id="IPR041280">
    <property type="entry name" value="Big_10"/>
</dbReference>
<organism evidence="2 3">
    <name type="scientific">Haloechinothrix halophila YIM 93223</name>
    <dbReference type="NCBI Taxonomy" id="592678"/>
    <lineage>
        <taxon>Bacteria</taxon>
        <taxon>Bacillati</taxon>
        <taxon>Actinomycetota</taxon>
        <taxon>Actinomycetes</taxon>
        <taxon>Pseudonocardiales</taxon>
        <taxon>Pseudonocardiaceae</taxon>
        <taxon>Haloechinothrix</taxon>
    </lineage>
</organism>
<dbReference type="PROSITE" id="PS51257">
    <property type="entry name" value="PROKAR_LIPOPROTEIN"/>
    <property type="match status" value="1"/>
</dbReference>
<dbReference type="Gene3D" id="2.60.40.3780">
    <property type="match status" value="1"/>
</dbReference>
<dbReference type="Pfam" id="PF17964">
    <property type="entry name" value="Big_10"/>
    <property type="match status" value="1"/>
</dbReference>
<comment type="caution">
    <text evidence="2">The sequence shown here is derived from an EMBL/GenBank/DDBJ whole genome shotgun (WGS) entry which is preliminary data.</text>
</comment>